<dbReference type="GO" id="GO:0008017">
    <property type="term" value="F:microtubule binding"/>
    <property type="evidence" value="ECO:0007669"/>
    <property type="project" value="InterPro"/>
</dbReference>
<evidence type="ECO:0000259" key="13">
    <source>
        <dbReference type="PROSITE" id="PS50067"/>
    </source>
</evidence>
<evidence type="ECO:0000256" key="12">
    <source>
        <dbReference type="SAM" id="MobiDB-lite"/>
    </source>
</evidence>
<accession>A0A3F2S3W3</accession>
<dbReference type="GO" id="GO:0005524">
    <property type="term" value="F:ATP binding"/>
    <property type="evidence" value="ECO:0007669"/>
    <property type="project" value="UniProtKB-UniRule"/>
</dbReference>
<dbReference type="CDD" id="cd01367">
    <property type="entry name" value="KISc_KIF2_like"/>
    <property type="match status" value="1"/>
</dbReference>
<evidence type="ECO:0000256" key="9">
    <source>
        <dbReference type="PROSITE-ProRule" id="PRU00283"/>
    </source>
</evidence>
<evidence type="ECO:0000313" key="17">
    <source>
        <dbReference type="Proteomes" id="UP000284657"/>
    </source>
</evidence>
<keyword evidence="2" id="KW-0963">Cytoplasm</keyword>
<feature type="domain" description="Kinesin motor" evidence="13">
    <location>
        <begin position="68"/>
        <end position="390"/>
    </location>
</feature>
<dbReference type="Gene3D" id="3.40.850.10">
    <property type="entry name" value="Kinesin motor domain"/>
    <property type="match status" value="1"/>
</dbReference>
<feature type="binding site" evidence="9">
    <location>
        <begin position="159"/>
        <end position="166"/>
    </location>
    <ligand>
        <name>ATP</name>
        <dbReference type="ChEBI" id="CHEBI:30616"/>
    </ligand>
</feature>
<dbReference type="GO" id="GO:0007019">
    <property type="term" value="P:microtubule depolymerization"/>
    <property type="evidence" value="ECO:0007669"/>
    <property type="project" value="TreeGrafter"/>
</dbReference>
<dbReference type="SMART" id="SM00129">
    <property type="entry name" value="KISc"/>
    <property type="match status" value="1"/>
</dbReference>
<feature type="coiled-coil region" evidence="11">
    <location>
        <begin position="488"/>
        <end position="522"/>
    </location>
</feature>
<dbReference type="GO" id="GO:0005874">
    <property type="term" value="C:microtubule"/>
    <property type="evidence" value="ECO:0007669"/>
    <property type="project" value="UniProtKB-KW"/>
</dbReference>
<dbReference type="Proteomes" id="UP000277300">
    <property type="component" value="Unassembled WGS sequence"/>
</dbReference>
<dbReference type="InterPro" id="IPR027640">
    <property type="entry name" value="Kinesin-like_fam"/>
</dbReference>
<reference evidence="16 17" key="1">
    <citation type="submission" date="2018-07" db="EMBL/GenBank/DDBJ databases">
        <title>Genome sequencing of oomycete isolates from Chile give support for New Zealand origin for Phytophthora kernoviae and make available the first Nothophytophthora sp. genome.</title>
        <authorList>
            <person name="Studholme D.J."/>
            <person name="Sanfuentes E."/>
            <person name="Panda P."/>
            <person name="Hill R."/>
            <person name="Sambles C."/>
            <person name="Grant M."/>
            <person name="Williams N.M."/>
            <person name="Mcdougal R.L."/>
        </authorList>
    </citation>
    <scope>NUCLEOTIDE SEQUENCE [LARGE SCALE GENOMIC DNA]</scope>
    <source>
        <strain evidence="15">Chile6</strain>
        <strain evidence="14">Chile7</strain>
    </source>
</reference>
<evidence type="ECO:0000256" key="1">
    <source>
        <dbReference type="ARBA" id="ARBA00004245"/>
    </source>
</evidence>
<dbReference type="InterPro" id="IPR027417">
    <property type="entry name" value="P-loop_NTPase"/>
</dbReference>
<dbReference type="PROSITE" id="PS50067">
    <property type="entry name" value="KINESIN_MOTOR_2"/>
    <property type="match status" value="1"/>
</dbReference>
<organism evidence="15 16">
    <name type="scientific">Phytophthora kernoviae</name>
    <dbReference type="NCBI Taxonomy" id="325452"/>
    <lineage>
        <taxon>Eukaryota</taxon>
        <taxon>Sar</taxon>
        <taxon>Stramenopiles</taxon>
        <taxon>Oomycota</taxon>
        <taxon>Peronosporomycetes</taxon>
        <taxon>Peronosporales</taxon>
        <taxon>Peronosporaceae</taxon>
        <taxon>Phytophthora</taxon>
    </lineage>
</organism>
<dbReference type="Proteomes" id="UP000284657">
    <property type="component" value="Unassembled WGS sequence"/>
</dbReference>
<dbReference type="SUPFAM" id="SSF52540">
    <property type="entry name" value="P-loop containing nucleoside triphosphate hydrolases"/>
    <property type="match status" value="1"/>
</dbReference>
<dbReference type="InterPro" id="IPR001752">
    <property type="entry name" value="Kinesin_motor_dom"/>
</dbReference>
<evidence type="ECO:0000256" key="10">
    <source>
        <dbReference type="RuleBase" id="RU000394"/>
    </source>
</evidence>
<keyword evidence="4 9" id="KW-0547">Nucleotide-binding</keyword>
<evidence type="ECO:0000256" key="4">
    <source>
        <dbReference type="ARBA" id="ARBA00022741"/>
    </source>
</evidence>
<dbReference type="PANTHER" id="PTHR47971">
    <property type="entry name" value="KINESIN-RELATED PROTEIN 6"/>
    <property type="match status" value="1"/>
</dbReference>
<evidence type="ECO:0000313" key="14">
    <source>
        <dbReference type="EMBL" id="RLN57850.1"/>
    </source>
</evidence>
<comment type="subcellular location">
    <subcellularLocation>
        <location evidence="1">Cytoplasm</location>
        <location evidence="1">Cytoskeleton</location>
    </subcellularLocation>
</comment>
<sequence length="535" mass="60168">MQAIAEIEKNREDRRRAMAKAKRERERESLMNEKLGHPGDVDFQRMIKTFREQNKDKSRPHTAEDNTKITICVRKRPVNAKEVKKHDYDAITCLNPMAIVHDCKLKVDGITKYLDSNAFNFDHTFDENATNESVYKYTALPLIKFIFHAGGHATVFAYGQTGSGKTHTMQGIQSQIAADVFAQADEFTKRGYPLDICVSFFEIYGGRCQDLLHRQVLTIREDGAGEVQIVDLEEVQPQNTDELLQVIEKGNSLRTTHATEVNDVSSRSHCICQINLREKGTGRVHGKLSLIDLAGSERGEDTKNHNRQRRLESAEINRSLLALKECFRALDSGGRNTHIPFRASKLTQVLKDSFVNAKARTVMIAAVSPCASSSDHTLNTLRYADRVKEKHVSADAFNEGNAESDAVDVDDVQFEEGKRSGDDIHENDYPEEARQGVVQTLYEEQETLLNTHMTAIQENAELLTEEGAMLADIQNDASGDAANTEQYISRLEEILAQKAQTISTLRRQLATFRQHLEGEEQAVQTPSRKVVRGGH</sequence>
<keyword evidence="5 9" id="KW-0067">ATP-binding</keyword>
<evidence type="ECO:0000256" key="11">
    <source>
        <dbReference type="SAM" id="Coils"/>
    </source>
</evidence>
<dbReference type="GO" id="GO:0007018">
    <property type="term" value="P:microtubule-based movement"/>
    <property type="evidence" value="ECO:0007669"/>
    <property type="project" value="InterPro"/>
</dbReference>
<dbReference type="EMBL" id="MBDO02000002">
    <property type="protein sequence ID" value="RLN69778.1"/>
    <property type="molecule type" value="Genomic_DNA"/>
</dbReference>
<dbReference type="PRINTS" id="PR00380">
    <property type="entry name" value="KINESINHEAVY"/>
</dbReference>
<evidence type="ECO:0000256" key="8">
    <source>
        <dbReference type="ARBA" id="ARBA00061030"/>
    </source>
</evidence>
<evidence type="ECO:0000256" key="7">
    <source>
        <dbReference type="ARBA" id="ARBA00023212"/>
    </source>
</evidence>
<dbReference type="PANTHER" id="PTHR47971:SF8">
    <property type="entry name" value="KINESIN-LIKE PROTEIN"/>
    <property type="match status" value="1"/>
</dbReference>
<keyword evidence="3 10" id="KW-0493">Microtubule</keyword>
<dbReference type="GO" id="GO:0003777">
    <property type="term" value="F:microtubule motor activity"/>
    <property type="evidence" value="ECO:0007669"/>
    <property type="project" value="InterPro"/>
</dbReference>
<keyword evidence="7" id="KW-0206">Cytoskeleton</keyword>
<evidence type="ECO:0000256" key="2">
    <source>
        <dbReference type="ARBA" id="ARBA00022490"/>
    </source>
</evidence>
<evidence type="ECO:0000256" key="5">
    <source>
        <dbReference type="ARBA" id="ARBA00022840"/>
    </source>
</evidence>
<protein>
    <recommendedName>
        <fullName evidence="10">Kinesin-like protein</fullName>
    </recommendedName>
</protein>
<dbReference type="EMBL" id="MBAD02001157">
    <property type="protein sequence ID" value="RLN57850.1"/>
    <property type="molecule type" value="Genomic_DNA"/>
</dbReference>
<keyword evidence="6 9" id="KW-0505">Motor protein</keyword>
<dbReference type="Pfam" id="PF00225">
    <property type="entry name" value="Kinesin"/>
    <property type="match status" value="1"/>
</dbReference>
<dbReference type="AlphaFoldDB" id="A0A3F2S3W3"/>
<comment type="similarity">
    <text evidence="8">Belongs to the TRAFAC class myosin-kinesin ATPase superfamily. Kinesin family. KIN-13 subfamily.</text>
</comment>
<evidence type="ECO:0000313" key="15">
    <source>
        <dbReference type="EMBL" id="RLN69778.1"/>
    </source>
</evidence>
<keyword evidence="11" id="KW-0175">Coiled coil</keyword>
<name>A0A3F2S3W3_9STRA</name>
<proteinExistence type="inferred from homology"/>
<evidence type="ECO:0000313" key="16">
    <source>
        <dbReference type="Proteomes" id="UP000277300"/>
    </source>
</evidence>
<dbReference type="PROSITE" id="PS00411">
    <property type="entry name" value="KINESIN_MOTOR_1"/>
    <property type="match status" value="1"/>
</dbReference>
<dbReference type="FunFam" id="3.40.850.10:FF:000012">
    <property type="entry name" value="Kinesin-like protein"/>
    <property type="match status" value="1"/>
</dbReference>
<evidence type="ECO:0000256" key="6">
    <source>
        <dbReference type="ARBA" id="ARBA00023175"/>
    </source>
</evidence>
<dbReference type="InterPro" id="IPR036961">
    <property type="entry name" value="Kinesin_motor_dom_sf"/>
</dbReference>
<evidence type="ECO:0000256" key="3">
    <source>
        <dbReference type="ARBA" id="ARBA00022701"/>
    </source>
</evidence>
<feature type="region of interest" description="Disordered" evidence="12">
    <location>
        <begin position="1"/>
        <end position="38"/>
    </location>
</feature>
<gene>
    <name evidence="14" type="ORF">BBJ29_002179</name>
    <name evidence="15" type="ORF">BBP00_00000183</name>
</gene>
<comment type="caution">
    <text evidence="15">The sequence shown here is derived from an EMBL/GenBank/DDBJ whole genome shotgun (WGS) entry which is preliminary data.</text>
</comment>
<dbReference type="OrthoDB" id="3176171at2759"/>
<dbReference type="InterPro" id="IPR019821">
    <property type="entry name" value="Kinesin_motor_CS"/>
</dbReference>